<protein>
    <recommendedName>
        <fullName evidence="9">Polysaccharide biosynthesis protein</fullName>
    </recommendedName>
</protein>
<evidence type="ECO:0000256" key="3">
    <source>
        <dbReference type="ARBA" id="ARBA00022692"/>
    </source>
</evidence>
<dbReference type="PANTHER" id="PTHR30250:SF11">
    <property type="entry name" value="O-ANTIGEN TRANSPORTER-RELATED"/>
    <property type="match status" value="1"/>
</dbReference>
<feature type="transmembrane region" description="Helical" evidence="6">
    <location>
        <begin position="347"/>
        <end position="365"/>
    </location>
</feature>
<gene>
    <name evidence="7" type="ORF">FIT94_04130</name>
</gene>
<dbReference type="GO" id="GO:0005886">
    <property type="term" value="C:plasma membrane"/>
    <property type="evidence" value="ECO:0007669"/>
    <property type="project" value="UniProtKB-SubCell"/>
</dbReference>
<accession>A0AAX1F0I0</accession>
<feature type="transmembrane region" description="Helical" evidence="6">
    <location>
        <begin position="167"/>
        <end position="187"/>
    </location>
</feature>
<evidence type="ECO:0000256" key="2">
    <source>
        <dbReference type="ARBA" id="ARBA00022475"/>
    </source>
</evidence>
<dbReference type="Proteomes" id="UP000314901">
    <property type="component" value="Chromosome"/>
</dbReference>
<dbReference type="EMBL" id="CP040953">
    <property type="protein sequence ID" value="QDC41249.1"/>
    <property type="molecule type" value="Genomic_DNA"/>
</dbReference>
<evidence type="ECO:0000256" key="4">
    <source>
        <dbReference type="ARBA" id="ARBA00022989"/>
    </source>
</evidence>
<comment type="subcellular location">
    <subcellularLocation>
        <location evidence="1">Cell membrane</location>
        <topology evidence="1">Multi-pass membrane protein</topology>
    </subcellularLocation>
</comment>
<evidence type="ECO:0000256" key="1">
    <source>
        <dbReference type="ARBA" id="ARBA00004651"/>
    </source>
</evidence>
<feature type="transmembrane region" description="Helical" evidence="6">
    <location>
        <begin position="78"/>
        <end position="98"/>
    </location>
</feature>
<reference evidence="7 8" key="1">
    <citation type="journal article" date="2019" name="ISME J.">
        <title>Evolution in action: habitat transition from sediment to the pelagial leads to genome streamlining in Methylophilaceae.</title>
        <authorList>
            <person name="Salcher M."/>
            <person name="Schaefle D."/>
            <person name="Kaspar M."/>
            <person name="Neuenschwander S.M."/>
            <person name="Ghai R."/>
        </authorList>
    </citation>
    <scope>NUCLEOTIDE SEQUENCE [LARGE SCALE GENOMIC DNA]</scope>
    <source>
        <strain evidence="7 8">MMS-RVI-51</strain>
    </source>
</reference>
<evidence type="ECO:0000313" key="8">
    <source>
        <dbReference type="Proteomes" id="UP000314901"/>
    </source>
</evidence>
<keyword evidence="4 6" id="KW-1133">Transmembrane helix</keyword>
<evidence type="ECO:0000313" key="7">
    <source>
        <dbReference type="EMBL" id="QDC41249.1"/>
    </source>
</evidence>
<evidence type="ECO:0000256" key="6">
    <source>
        <dbReference type="SAM" id="Phobius"/>
    </source>
</evidence>
<name>A0AAX1F0I0_9PROT</name>
<keyword evidence="3 6" id="KW-0812">Transmembrane</keyword>
<feature type="transmembrane region" description="Helical" evidence="6">
    <location>
        <begin position="43"/>
        <end position="66"/>
    </location>
</feature>
<evidence type="ECO:0000256" key="5">
    <source>
        <dbReference type="ARBA" id="ARBA00023136"/>
    </source>
</evidence>
<keyword evidence="5 6" id="KW-0472">Membrane</keyword>
<feature type="transmembrane region" description="Helical" evidence="6">
    <location>
        <begin position="442"/>
        <end position="463"/>
    </location>
</feature>
<feature type="transmembrane region" description="Helical" evidence="6">
    <location>
        <begin position="416"/>
        <end position="436"/>
    </location>
</feature>
<keyword evidence="2" id="KW-1003">Cell membrane</keyword>
<dbReference type="Pfam" id="PF01943">
    <property type="entry name" value="Polysacc_synt"/>
    <property type="match status" value="1"/>
</dbReference>
<feature type="transmembrane region" description="Helical" evidence="6">
    <location>
        <begin position="385"/>
        <end position="404"/>
    </location>
</feature>
<evidence type="ECO:0008006" key="9">
    <source>
        <dbReference type="Google" id="ProtNLM"/>
    </source>
</evidence>
<dbReference type="AlphaFoldDB" id="A0AAX1F0I0"/>
<feature type="transmembrane region" description="Helical" evidence="6">
    <location>
        <begin position="267"/>
        <end position="286"/>
    </location>
</feature>
<dbReference type="InterPro" id="IPR002797">
    <property type="entry name" value="Polysacc_synth"/>
</dbReference>
<feature type="transmembrane region" description="Helical" evidence="6">
    <location>
        <begin position="222"/>
        <end position="246"/>
    </location>
</feature>
<dbReference type="KEGG" id="muv:FIT94_04130"/>
<dbReference type="InterPro" id="IPR050833">
    <property type="entry name" value="Poly_Biosynth_Transport"/>
</dbReference>
<dbReference type="RefSeq" id="WP_139867906.1">
    <property type="nucleotide sequence ID" value="NZ_CP040951.1"/>
</dbReference>
<feature type="transmembrane region" description="Helical" evidence="6">
    <location>
        <begin position="126"/>
        <end position="147"/>
    </location>
</feature>
<dbReference type="PANTHER" id="PTHR30250">
    <property type="entry name" value="PST FAMILY PREDICTED COLANIC ACID TRANSPORTER"/>
    <property type="match status" value="1"/>
</dbReference>
<organism evidence="7 8">
    <name type="scientific">Candidatus Methylopumilus universalis</name>
    <dbReference type="NCBI Taxonomy" id="2588536"/>
    <lineage>
        <taxon>Bacteria</taxon>
        <taxon>Pseudomonadati</taxon>
        <taxon>Pseudomonadota</taxon>
        <taxon>Betaproteobacteria</taxon>
        <taxon>Nitrosomonadales</taxon>
        <taxon>Methylophilaceae</taxon>
        <taxon>Candidatus Methylopumilus</taxon>
    </lineage>
</organism>
<feature type="transmembrane region" description="Helical" evidence="6">
    <location>
        <begin position="199"/>
        <end position="216"/>
    </location>
</feature>
<proteinExistence type="predicted"/>
<sequence length="470" mass="52168">MMKIKKSLMNIFVFRILSILTHLRLVPYDNKTEQGRANERLRLLGWAVITSGLSKSASLLIVIASVRWGVDYLGAERYGLWMTITSLVALLSFADFGMSNSLVSLISEAAGRDDVETMKKIVSNGLFIMIFIALTLAIIFYGTYFFIDWSEVTNVSEPTAILESGPAVAVYVTIFLISLPLSVVQRVQIGLQETWRSNLWTFAGQILALVSLKVIVEFGGGVPYLVLAVAGVPVLTSLVNYLYFFLRHRPEIKPRWMDRDFKIVRKIGHLSLLFLLMQLMAVMGNTTDNIVIAQFLGAAAVSPFSIIQKLTMMLGLAQLFISPMWPAFGESMARGEHSWAKKALTKILVFSITLGIFSGLIILIFGADIIKNWAGDSMVPNQRLILGFALYSVLMGVGGSLSIFLNNGDFLRRQALIFIIASVISVVLKFLLVAHWHEASGAIWGTIIGYSFFFVIPAIFIAYSTKQHLN</sequence>